<dbReference type="InParanoid" id="D2VN37"/>
<dbReference type="RefSeq" id="XP_002674596.1">
    <property type="nucleotide sequence ID" value="XM_002674550.1"/>
</dbReference>
<dbReference type="AlphaFoldDB" id="D2VN37"/>
<gene>
    <name evidence="2" type="ORF">NAEGRDRAFT_80608</name>
</gene>
<dbReference type="PANTHER" id="PTHR31701:SF2">
    <property type="entry name" value="ENDOPLASMIC RETICULUM MEMBRANE-ASSOCIATED RNA DEGRADATION PROTEIN"/>
    <property type="match status" value="1"/>
</dbReference>
<dbReference type="OMA" id="RDKIAHC"/>
<dbReference type="STRING" id="5762.D2VN37"/>
<accession>D2VN37</accession>
<protein>
    <recommendedName>
        <fullName evidence="1">DUF4209 domain-containing protein</fullName>
    </recommendedName>
</protein>
<dbReference type="EMBL" id="GG738883">
    <property type="protein sequence ID" value="EFC41852.1"/>
    <property type="molecule type" value="Genomic_DNA"/>
</dbReference>
<evidence type="ECO:0000313" key="3">
    <source>
        <dbReference type="Proteomes" id="UP000006671"/>
    </source>
</evidence>
<dbReference type="KEGG" id="ngr:NAEGRDRAFT_80608"/>
<dbReference type="InterPro" id="IPR039635">
    <property type="entry name" value="ERMARD"/>
</dbReference>
<dbReference type="PANTHER" id="PTHR31701">
    <property type="entry name" value="ENDOPLASMIC RETICULUM MEMBRANE-ASSOCIATED RNA DEGRADATION PROTEIN"/>
    <property type="match status" value="1"/>
</dbReference>
<dbReference type="GeneID" id="8851528"/>
<dbReference type="InterPro" id="IPR025209">
    <property type="entry name" value="DUF4209"/>
</dbReference>
<proteinExistence type="predicted"/>
<evidence type="ECO:0000313" key="2">
    <source>
        <dbReference type="EMBL" id="EFC41852.1"/>
    </source>
</evidence>
<sequence>MLNKSSDGGRLPHRNHPLLNHFIYQYNIHQQHNNNNGSEEDIDDKKLFSKLKQDLAEHLNNNQLIDEYFSCLSPSVSKLVHKNDGKIENNEQQQYIDSTTGLLLVDDDENSTTEGFPLLDVLSDNFLNASLELREICKSIWKTNSLDSILLDCNTQVMSIKQLLIEYITVTKQPLEILEYLQNITQQDDSFSNVYSVFSLLSTMVEHLITSVVYTVATLDESKNGNDVVIPLTLTEILECEQVKKILPIKLLNIIKVFMGPPKGLNLRNVLYHGFLDETEIHPSYLSFLWRIYFTTCKCVSTYTQISGWTEFVLKPRTDLTNVSQYEELFKYQNDQLLFQNENDSKTIDKILDETYFIIPTRIRIIKKAFEFLQKGILQSSAIDLQLSLCLLFPQFEFCLRRVYIASNQKVDERTWSAQNEEFFSTLDVIFANHLETSIYCDSVLSSKDQKTVIDHQNLTPNELFNIVGNNIGDALMDAFIFYRGPKLRDKIAHCQVLGQMDPKLVQHFFLIFISLCVHFSKDGNESTLETSHLLQSTMNHLINKQVSFSFYDIRTRFINFWNEIKDVYYQKKKFYCCGEGYVCENPVGHIKELDEYKCAINRDGFSLLKSLDDNIRDDLVNILETNFKKGQPKNVQFSMNECFEYLIVKNPLIGKIQSQDIECTYNNHFHCPAQQITNIEMLVRVLEHLYTGLEALEEKYLDLCNLINERKARTPQRKLFITMTQTRSIIDFIFKFFIEYTFIQFEIIDKRQVEEGDGKKRLNWVQQLLTQALRIEGQIKEGTIGVMCAKFLEFIIQKEKNITKDFQDYELVNNESK</sequence>
<reference evidence="2 3" key="1">
    <citation type="journal article" date="2010" name="Cell">
        <title>The genome of Naegleria gruberi illuminates early eukaryotic versatility.</title>
        <authorList>
            <person name="Fritz-Laylin L.K."/>
            <person name="Prochnik S.E."/>
            <person name="Ginger M.L."/>
            <person name="Dacks J.B."/>
            <person name="Carpenter M.L."/>
            <person name="Field M.C."/>
            <person name="Kuo A."/>
            <person name="Paredez A."/>
            <person name="Chapman J."/>
            <person name="Pham J."/>
            <person name="Shu S."/>
            <person name="Neupane R."/>
            <person name="Cipriano M."/>
            <person name="Mancuso J."/>
            <person name="Tu H."/>
            <person name="Salamov A."/>
            <person name="Lindquist E."/>
            <person name="Shapiro H."/>
            <person name="Lucas S."/>
            <person name="Grigoriev I.V."/>
            <person name="Cande W.Z."/>
            <person name="Fulton C."/>
            <person name="Rokhsar D.S."/>
            <person name="Dawson S.C."/>
        </authorList>
    </citation>
    <scope>NUCLEOTIDE SEQUENCE [LARGE SCALE GENOMIC DNA]</scope>
    <source>
        <strain evidence="2 3">NEG-M</strain>
    </source>
</reference>
<dbReference type="Pfam" id="PF13910">
    <property type="entry name" value="DUF4209"/>
    <property type="match status" value="1"/>
</dbReference>
<dbReference type="VEuPathDB" id="AmoebaDB:NAEGRDRAFT_80608"/>
<feature type="domain" description="DUF4209" evidence="1">
    <location>
        <begin position="205"/>
        <end position="295"/>
    </location>
</feature>
<dbReference type="Proteomes" id="UP000006671">
    <property type="component" value="Unassembled WGS sequence"/>
</dbReference>
<organism evidence="3">
    <name type="scientific">Naegleria gruberi</name>
    <name type="common">Amoeba</name>
    <dbReference type="NCBI Taxonomy" id="5762"/>
    <lineage>
        <taxon>Eukaryota</taxon>
        <taxon>Discoba</taxon>
        <taxon>Heterolobosea</taxon>
        <taxon>Tetramitia</taxon>
        <taxon>Eutetramitia</taxon>
        <taxon>Vahlkampfiidae</taxon>
        <taxon>Naegleria</taxon>
    </lineage>
</organism>
<keyword evidence="3" id="KW-1185">Reference proteome</keyword>
<evidence type="ECO:0000259" key="1">
    <source>
        <dbReference type="Pfam" id="PF13910"/>
    </source>
</evidence>
<name>D2VN37_NAEGR</name>
<dbReference type="OrthoDB" id="49386at2759"/>